<dbReference type="InterPro" id="IPR014284">
    <property type="entry name" value="RNA_pol_sigma-70_dom"/>
</dbReference>
<evidence type="ECO:0000256" key="4">
    <source>
        <dbReference type="ARBA" id="ARBA00023125"/>
    </source>
</evidence>
<evidence type="ECO:0000313" key="9">
    <source>
        <dbReference type="Proteomes" id="UP000239907"/>
    </source>
</evidence>
<evidence type="ECO:0000259" key="7">
    <source>
        <dbReference type="Pfam" id="PF08281"/>
    </source>
</evidence>
<sequence>MSDIDTPDSHSDDAIDVALMMRVKTGDHAAFQELIERHQNMIIGTVAKMLGNASDAQDIAQQVFIRLWKAAPRYKRKAKFTTFLFTITRNLVFNESKKRSRRKTYSLEERQENNYGQIAAEASRSPDAEALQTELQAVVDEAINALPEKQRMAVILRRYENMPYEEIADVLDTSVSAIKSHIFRARTELRESLSHYLEK</sequence>
<evidence type="ECO:0000256" key="5">
    <source>
        <dbReference type="ARBA" id="ARBA00023163"/>
    </source>
</evidence>
<dbReference type="CDD" id="cd06171">
    <property type="entry name" value="Sigma70_r4"/>
    <property type="match status" value="1"/>
</dbReference>
<dbReference type="InterPro" id="IPR039425">
    <property type="entry name" value="RNA_pol_sigma-70-like"/>
</dbReference>
<dbReference type="Proteomes" id="UP000239907">
    <property type="component" value="Unassembled WGS sequence"/>
</dbReference>
<evidence type="ECO:0000256" key="3">
    <source>
        <dbReference type="ARBA" id="ARBA00023082"/>
    </source>
</evidence>
<dbReference type="InterPro" id="IPR013324">
    <property type="entry name" value="RNA_pol_sigma_r3/r4-like"/>
</dbReference>
<dbReference type="SUPFAM" id="SSF88659">
    <property type="entry name" value="Sigma3 and sigma4 domains of RNA polymerase sigma factors"/>
    <property type="match status" value="1"/>
</dbReference>
<proteinExistence type="inferred from homology"/>
<dbReference type="PANTHER" id="PTHR43133:SF8">
    <property type="entry name" value="RNA POLYMERASE SIGMA FACTOR HI_1459-RELATED"/>
    <property type="match status" value="1"/>
</dbReference>
<dbReference type="PANTHER" id="PTHR43133">
    <property type="entry name" value="RNA POLYMERASE ECF-TYPE SIGMA FACTO"/>
    <property type="match status" value="1"/>
</dbReference>
<dbReference type="GO" id="GO:0016987">
    <property type="term" value="F:sigma factor activity"/>
    <property type="evidence" value="ECO:0007669"/>
    <property type="project" value="UniProtKB-KW"/>
</dbReference>
<dbReference type="GO" id="GO:0006352">
    <property type="term" value="P:DNA-templated transcription initiation"/>
    <property type="evidence" value="ECO:0007669"/>
    <property type="project" value="InterPro"/>
</dbReference>
<dbReference type="AlphaFoldDB" id="A0A2S7U5V0"/>
<dbReference type="InterPro" id="IPR007627">
    <property type="entry name" value="RNA_pol_sigma70_r2"/>
</dbReference>
<name>A0A2S7U5V0_9BACT</name>
<keyword evidence="9" id="KW-1185">Reference proteome</keyword>
<comment type="caution">
    <text evidence="8">The sequence shown here is derived from an EMBL/GenBank/DDBJ whole genome shotgun (WGS) entry which is preliminary data.</text>
</comment>
<dbReference type="InterPro" id="IPR013325">
    <property type="entry name" value="RNA_pol_sigma_r2"/>
</dbReference>
<dbReference type="Gene3D" id="1.10.10.10">
    <property type="entry name" value="Winged helix-like DNA-binding domain superfamily/Winged helix DNA-binding domain"/>
    <property type="match status" value="1"/>
</dbReference>
<dbReference type="OrthoDB" id="9785675at2"/>
<evidence type="ECO:0000256" key="2">
    <source>
        <dbReference type="ARBA" id="ARBA00023015"/>
    </source>
</evidence>
<dbReference type="InterPro" id="IPR036388">
    <property type="entry name" value="WH-like_DNA-bd_sf"/>
</dbReference>
<comment type="similarity">
    <text evidence="1">Belongs to the sigma-70 factor family. ECF subfamily.</text>
</comment>
<gene>
    <name evidence="8" type="ORF">BSZ32_15740</name>
</gene>
<protein>
    <submittedName>
        <fullName evidence="8">RNA polymerase subunit sigma-24</fullName>
    </submittedName>
</protein>
<evidence type="ECO:0000313" key="8">
    <source>
        <dbReference type="EMBL" id="PQJ30395.1"/>
    </source>
</evidence>
<feature type="domain" description="RNA polymerase sigma-70 region 2" evidence="6">
    <location>
        <begin position="34"/>
        <end position="102"/>
    </location>
</feature>
<keyword evidence="2" id="KW-0805">Transcription regulation</keyword>
<reference evidence="8 9" key="1">
    <citation type="submission" date="2016-12" db="EMBL/GenBank/DDBJ databases">
        <title>Study of bacterial adaptation to deep sea.</title>
        <authorList>
            <person name="Song J."/>
            <person name="Yoshizawa S."/>
            <person name="Kogure K."/>
        </authorList>
    </citation>
    <scope>NUCLEOTIDE SEQUENCE [LARGE SCALE GENOMIC DNA]</scope>
    <source>
        <strain evidence="8 9">SAORIC-165</strain>
    </source>
</reference>
<evidence type="ECO:0000259" key="6">
    <source>
        <dbReference type="Pfam" id="PF04542"/>
    </source>
</evidence>
<dbReference type="Pfam" id="PF08281">
    <property type="entry name" value="Sigma70_r4_2"/>
    <property type="match status" value="1"/>
</dbReference>
<organism evidence="8 9">
    <name type="scientific">Rubritalea profundi</name>
    <dbReference type="NCBI Taxonomy" id="1658618"/>
    <lineage>
        <taxon>Bacteria</taxon>
        <taxon>Pseudomonadati</taxon>
        <taxon>Verrucomicrobiota</taxon>
        <taxon>Verrucomicrobiia</taxon>
        <taxon>Verrucomicrobiales</taxon>
        <taxon>Rubritaleaceae</taxon>
        <taxon>Rubritalea</taxon>
    </lineage>
</organism>
<dbReference type="InterPro" id="IPR013249">
    <property type="entry name" value="RNA_pol_sigma70_r4_t2"/>
</dbReference>
<keyword evidence="5" id="KW-0804">Transcription</keyword>
<feature type="domain" description="RNA polymerase sigma factor 70 region 4 type 2" evidence="7">
    <location>
        <begin position="139"/>
        <end position="189"/>
    </location>
</feature>
<dbReference type="EMBL" id="MQWA01000001">
    <property type="protein sequence ID" value="PQJ30395.1"/>
    <property type="molecule type" value="Genomic_DNA"/>
</dbReference>
<dbReference type="SUPFAM" id="SSF88946">
    <property type="entry name" value="Sigma2 domain of RNA polymerase sigma factors"/>
    <property type="match status" value="1"/>
</dbReference>
<accession>A0A2S7U5V0</accession>
<dbReference type="Gene3D" id="1.10.1740.10">
    <property type="match status" value="1"/>
</dbReference>
<evidence type="ECO:0000256" key="1">
    <source>
        <dbReference type="ARBA" id="ARBA00010641"/>
    </source>
</evidence>
<dbReference type="GO" id="GO:0003677">
    <property type="term" value="F:DNA binding"/>
    <property type="evidence" value="ECO:0007669"/>
    <property type="project" value="UniProtKB-KW"/>
</dbReference>
<dbReference type="Pfam" id="PF04542">
    <property type="entry name" value="Sigma70_r2"/>
    <property type="match status" value="1"/>
</dbReference>
<dbReference type="NCBIfam" id="TIGR02937">
    <property type="entry name" value="sigma70-ECF"/>
    <property type="match status" value="1"/>
</dbReference>
<keyword evidence="3" id="KW-0731">Sigma factor</keyword>
<keyword evidence="4" id="KW-0238">DNA-binding</keyword>